<gene>
    <name evidence="5" type="ORF">SEMRO_289_G108990.1</name>
</gene>
<comment type="caution">
    <text evidence="5">The sequence shown here is derived from an EMBL/GenBank/DDBJ whole genome shotgun (WGS) entry which is preliminary data.</text>
</comment>
<dbReference type="Proteomes" id="UP001153069">
    <property type="component" value="Unassembled WGS sequence"/>
</dbReference>
<evidence type="ECO:0000313" key="5">
    <source>
        <dbReference type="EMBL" id="CAB9507018.1"/>
    </source>
</evidence>
<proteinExistence type="predicted"/>
<keyword evidence="2" id="KW-0067">ATP-binding</keyword>
<dbReference type="Pfam" id="PF06414">
    <property type="entry name" value="Zeta_toxin"/>
    <property type="match status" value="1"/>
</dbReference>
<dbReference type="GO" id="GO:0005524">
    <property type="term" value="F:ATP binding"/>
    <property type="evidence" value="ECO:0007669"/>
    <property type="project" value="UniProtKB-KW"/>
</dbReference>
<dbReference type="InterPro" id="IPR027417">
    <property type="entry name" value="P-loop_NTPase"/>
</dbReference>
<evidence type="ECO:0000256" key="2">
    <source>
        <dbReference type="ARBA" id="ARBA00022840"/>
    </source>
</evidence>
<dbReference type="Gene3D" id="3.40.50.300">
    <property type="entry name" value="P-loop containing nucleotide triphosphate hydrolases"/>
    <property type="match status" value="1"/>
</dbReference>
<evidence type="ECO:0000256" key="1">
    <source>
        <dbReference type="ARBA" id="ARBA00022741"/>
    </source>
</evidence>
<feature type="compositionally biased region" description="Basic and acidic residues" evidence="3">
    <location>
        <begin position="9"/>
        <end position="23"/>
    </location>
</feature>
<name>A0A9N8DQ06_9STRA</name>
<feature type="region of interest" description="Disordered" evidence="3">
    <location>
        <begin position="1"/>
        <end position="23"/>
    </location>
</feature>
<evidence type="ECO:0000259" key="4">
    <source>
        <dbReference type="Pfam" id="PF06414"/>
    </source>
</evidence>
<protein>
    <submittedName>
        <fullName evidence="5">Zeta toxin</fullName>
    </submittedName>
</protein>
<keyword evidence="1" id="KW-0547">Nucleotide-binding</keyword>
<dbReference type="OrthoDB" id="430679at2759"/>
<organism evidence="5 6">
    <name type="scientific">Seminavis robusta</name>
    <dbReference type="NCBI Taxonomy" id="568900"/>
    <lineage>
        <taxon>Eukaryota</taxon>
        <taxon>Sar</taxon>
        <taxon>Stramenopiles</taxon>
        <taxon>Ochrophyta</taxon>
        <taxon>Bacillariophyta</taxon>
        <taxon>Bacillariophyceae</taxon>
        <taxon>Bacillariophycidae</taxon>
        <taxon>Naviculales</taxon>
        <taxon>Naviculaceae</taxon>
        <taxon>Seminavis</taxon>
    </lineage>
</organism>
<dbReference type="GO" id="GO:0016301">
    <property type="term" value="F:kinase activity"/>
    <property type="evidence" value="ECO:0007669"/>
    <property type="project" value="InterPro"/>
</dbReference>
<dbReference type="InterPro" id="IPR010488">
    <property type="entry name" value="Zeta_toxin_domain"/>
</dbReference>
<evidence type="ECO:0000313" key="6">
    <source>
        <dbReference type="Proteomes" id="UP001153069"/>
    </source>
</evidence>
<reference evidence="5" key="1">
    <citation type="submission" date="2020-06" db="EMBL/GenBank/DDBJ databases">
        <authorList>
            <consortium name="Plant Systems Biology data submission"/>
        </authorList>
    </citation>
    <scope>NUCLEOTIDE SEQUENCE</scope>
    <source>
        <strain evidence="5">D6</strain>
    </source>
</reference>
<sequence>MATTTTMRMNEETKTMEESKEDLPEWVRSLQNGAIREQWPPRAHDIDWEKPTNEVYHDPLFKDFSPEFKAAREKLDYSYHRNPAKSRQELQDVILARVVQAALQANQQHPQEESKEEVKEVLPEEPGRRPWIVFSAGPMGVGKGYVMATLNERGLFPLDRFLKIDPDLLKTELPEMPGYLRQDPASAATKVHRESTQMADVLLEHALQKRIPTLVDGSLRDVEYYRSFMERVRREFPEYQLAILHVTAAPDIIRARAQSRAEKTGRAVPEALLTASIEQVPASVEALSPHVDVVFTISNEEDQPLKLLSREETAAKKTEKKECKILGSLCAPKTDTSTSWKDFRQTWWTTLNGNEKKVCRFMPKWCEKQCPGMSEFKTCWMNSACIKSAKAVYSSAYPSFCPGCTMAGGLCGMCIHDKHWCQCKECGPESAAMKMKKKECSLTTSMNSLFGGKKKHGQPA</sequence>
<accession>A0A9N8DQ06</accession>
<feature type="domain" description="Zeta toxin" evidence="4">
    <location>
        <begin position="125"/>
        <end position="300"/>
    </location>
</feature>
<dbReference type="EMBL" id="CAICTM010000288">
    <property type="protein sequence ID" value="CAB9507018.1"/>
    <property type="molecule type" value="Genomic_DNA"/>
</dbReference>
<dbReference type="SUPFAM" id="SSF52540">
    <property type="entry name" value="P-loop containing nucleoside triphosphate hydrolases"/>
    <property type="match status" value="1"/>
</dbReference>
<dbReference type="AlphaFoldDB" id="A0A9N8DQ06"/>
<evidence type="ECO:0000256" key="3">
    <source>
        <dbReference type="SAM" id="MobiDB-lite"/>
    </source>
</evidence>
<keyword evidence="6" id="KW-1185">Reference proteome</keyword>